<comment type="caution">
    <text evidence="3">The sequence shown here is derived from an EMBL/GenBank/DDBJ whole genome shotgun (WGS) entry which is preliminary data.</text>
</comment>
<dbReference type="Proteomes" id="UP000828390">
    <property type="component" value="Unassembled WGS sequence"/>
</dbReference>
<evidence type="ECO:0000313" key="3">
    <source>
        <dbReference type="EMBL" id="KAH3896441.1"/>
    </source>
</evidence>
<gene>
    <name evidence="3" type="ORF">DPMN_020618</name>
</gene>
<proteinExistence type="predicted"/>
<accession>A0A9D4NLG8</accession>
<reference evidence="3" key="2">
    <citation type="submission" date="2020-11" db="EMBL/GenBank/DDBJ databases">
        <authorList>
            <person name="McCartney M.A."/>
            <person name="Auch B."/>
            <person name="Kono T."/>
            <person name="Mallez S."/>
            <person name="Becker A."/>
            <person name="Gohl D.M."/>
            <person name="Silverstein K.A.T."/>
            <person name="Koren S."/>
            <person name="Bechman K.B."/>
            <person name="Herman A."/>
            <person name="Abrahante J.E."/>
            <person name="Garbe J."/>
        </authorList>
    </citation>
    <scope>NUCLEOTIDE SEQUENCE</scope>
    <source>
        <strain evidence="3">Duluth1</strain>
        <tissue evidence="3">Whole animal</tissue>
    </source>
</reference>
<feature type="compositionally biased region" description="Basic residues" evidence="1">
    <location>
        <begin position="22"/>
        <end position="40"/>
    </location>
</feature>
<organism evidence="3 4">
    <name type="scientific">Dreissena polymorpha</name>
    <name type="common">Zebra mussel</name>
    <name type="synonym">Mytilus polymorpha</name>
    <dbReference type="NCBI Taxonomy" id="45954"/>
    <lineage>
        <taxon>Eukaryota</taxon>
        <taxon>Metazoa</taxon>
        <taxon>Spiralia</taxon>
        <taxon>Lophotrochozoa</taxon>
        <taxon>Mollusca</taxon>
        <taxon>Bivalvia</taxon>
        <taxon>Autobranchia</taxon>
        <taxon>Heteroconchia</taxon>
        <taxon>Euheterodonta</taxon>
        <taxon>Imparidentia</taxon>
        <taxon>Neoheterodontei</taxon>
        <taxon>Myida</taxon>
        <taxon>Dreissenoidea</taxon>
        <taxon>Dreissenidae</taxon>
        <taxon>Dreissena</taxon>
    </lineage>
</organism>
<dbReference type="EMBL" id="JAIWYP010000001">
    <property type="protein sequence ID" value="KAH3896441.1"/>
    <property type="molecule type" value="Genomic_DNA"/>
</dbReference>
<protein>
    <submittedName>
        <fullName evidence="3">Uncharacterized protein</fullName>
    </submittedName>
</protein>
<evidence type="ECO:0000256" key="2">
    <source>
        <dbReference type="SAM" id="Phobius"/>
    </source>
</evidence>
<keyword evidence="4" id="KW-1185">Reference proteome</keyword>
<evidence type="ECO:0000256" key="1">
    <source>
        <dbReference type="SAM" id="MobiDB-lite"/>
    </source>
</evidence>
<keyword evidence="2" id="KW-1133">Transmembrane helix</keyword>
<keyword evidence="2" id="KW-0812">Transmembrane</keyword>
<feature type="transmembrane region" description="Helical" evidence="2">
    <location>
        <begin position="91"/>
        <end position="111"/>
    </location>
</feature>
<name>A0A9D4NLG8_DREPO</name>
<evidence type="ECO:0000313" key="4">
    <source>
        <dbReference type="Proteomes" id="UP000828390"/>
    </source>
</evidence>
<dbReference type="AlphaFoldDB" id="A0A9D4NLG8"/>
<keyword evidence="2" id="KW-0472">Membrane</keyword>
<feature type="transmembrane region" description="Helical" evidence="2">
    <location>
        <begin position="117"/>
        <end position="135"/>
    </location>
</feature>
<feature type="region of interest" description="Disordered" evidence="1">
    <location>
        <begin position="21"/>
        <end position="40"/>
    </location>
</feature>
<sequence>MLGPQLQQFDPVPAVKKWLSDKKRRKKRLREAYKPRKKAKTCHKIDPNKTKVLTSEEHLWKRKVKEAIEIKQRRPSLNRDEGLELPRRWTLLWWLLRFGGGCGSVVVVVGISVAGEVIEFVAVLAVGSCGVLVVFEPVDVKGRLWLWWQLVFESEVAVLF</sequence>
<reference evidence="3" key="1">
    <citation type="journal article" date="2019" name="bioRxiv">
        <title>The Genome of the Zebra Mussel, Dreissena polymorpha: A Resource for Invasive Species Research.</title>
        <authorList>
            <person name="McCartney M.A."/>
            <person name="Auch B."/>
            <person name="Kono T."/>
            <person name="Mallez S."/>
            <person name="Zhang Y."/>
            <person name="Obille A."/>
            <person name="Becker A."/>
            <person name="Abrahante J.E."/>
            <person name="Garbe J."/>
            <person name="Badalamenti J.P."/>
            <person name="Herman A."/>
            <person name="Mangelson H."/>
            <person name="Liachko I."/>
            <person name="Sullivan S."/>
            <person name="Sone E.D."/>
            <person name="Koren S."/>
            <person name="Silverstein K.A.T."/>
            <person name="Beckman K.B."/>
            <person name="Gohl D.M."/>
        </authorList>
    </citation>
    <scope>NUCLEOTIDE SEQUENCE</scope>
    <source>
        <strain evidence="3">Duluth1</strain>
        <tissue evidence="3">Whole animal</tissue>
    </source>
</reference>